<protein>
    <submittedName>
        <fullName evidence="1">Uncharacterized protein</fullName>
    </submittedName>
</protein>
<proteinExistence type="predicted"/>
<comment type="caution">
    <text evidence="1">The sequence shown here is derived from an EMBL/GenBank/DDBJ whole genome shotgun (WGS) entry which is preliminary data.</text>
</comment>
<evidence type="ECO:0000313" key="1">
    <source>
        <dbReference type="EMBL" id="GEU87769.1"/>
    </source>
</evidence>
<dbReference type="EMBL" id="BKCJ010009609">
    <property type="protein sequence ID" value="GEU87769.1"/>
    <property type="molecule type" value="Genomic_DNA"/>
</dbReference>
<organism evidence="1">
    <name type="scientific">Tanacetum cinerariifolium</name>
    <name type="common">Dalmatian daisy</name>
    <name type="synonym">Chrysanthemum cinerariifolium</name>
    <dbReference type="NCBI Taxonomy" id="118510"/>
    <lineage>
        <taxon>Eukaryota</taxon>
        <taxon>Viridiplantae</taxon>
        <taxon>Streptophyta</taxon>
        <taxon>Embryophyta</taxon>
        <taxon>Tracheophyta</taxon>
        <taxon>Spermatophyta</taxon>
        <taxon>Magnoliopsida</taxon>
        <taxon>eudicotyledons</taxon>
        <taxon>Gunneridae</taxon>
        <taxon>Pentapetalae</taxon>
        <taxon>asterids</taxon>
        <taxon>campanulids</taxon>
        <taxon>Asterales</taxon>
        <taxon>Asteraceae</taxon>
        <taxon>Asteroideae</taxon>
        <taxon>Anthemideae</taxon>
        <taxon>Anthemidinae</taxon>
        <taxon>Tanacetum</taxon>
    </lineage>
</organism>
<gene>
    <name evidence="1" type="ORF">Tci_059747</name>
</gene>
<accession>A0A6L2NQT3</accession>
<dbReference type="AlphaFoldDB" id="A0A6L2NQT3"/>
<name>A0A6L2NQT3_TANCI</name>
<sequence length="361" mass="41287">MHNDDDDIIESALNSKLLSINLRSQRLDKKKQEVKNVVEQSTKRRTRIAESLQNFRVIHKKRSISLNNTSQISPVNAIIPVLPTEDPEYSLSMGYENLCTPPEMKSDEVIKSSVEKIVPIPSEYEVTSDNERECDVPVCEDTSTFDVCKDHSKILSESNDDDNAFEDIEYVEASSLDSELVRKVDYRCYERFSDDSSNDPLLEEVDLFLATDNSIPPGIENFDYDSKGDIYFLEELLVDDSISIPKNESSNFDHHDNPRPPSEPLNAEFFFDFEPNSREVIAAVIKILMSLMKMNVLTQEERLMFLQMLKMTITFPSYLSFEFFYHISSILRFLLYFSPLGVKTPFLTLASSFRAGGISLG</sequence>
<reference evidence="1" key="1">
    <citation type="journal article" date="2019" name="Sci. Rep.">
        <title>Draft genome of Tanacetum cinerariifolium, the natural source of mosquito coil.</title>
        <authorList>
            <person name="Yamashiro T."/>
            <person name="Shiraishi A."/>
            <person name="Satake H."/>
            <person name="Nakayama K."/>
        </authorList>
    </citation>
    <scope>NUCLEOTIDE SEQUENCE</scope>
</reference>